<dbReference type="InterPro" id="IPR011659">
    <property type="entry name" value="WD40"/>
</dbReference>
<dbReference type="SUPFAM" id="SSF82171">
    <property type="entry name" value="DPP6 N-terminal domain-like"/>
    <property type="match status" value="1"/>
</dbReference>
<dbReference type="EMBL" id="UINC01060756">
    <property type="protein sequence ID" value="SVB85599.1"/>
    <property type="molecule type" value="Genomic_DNA"/>
</dbReference>
<dbReference type="PANTHER" id="PTHR36842:SF1">
    <property type="entry name" value="PROTEIN TOLB"/>
    <property type="match status" value="1"/>
</dbReference>
<evidence type="ECO:0008006" key="3">
    <source>
        <dbReference type="Google" id="ProtNLM"/>
    </source>
</evidence>
<dbReference type="Gene3D" id="2.120.10.30">
    <property type="entry name" value="TolB, C-terminal domain"/>
    <property type="match status" value="2"/>
</dbReference>
<gene>
    <name evidence="2" type="ORF">METZ01_LOCUS238453</name>
</gene>
<dbReference type="PANTHER" id="PTHR36842">
    <property type="entry name" value="PROTEIN TOLB HOMOLOG"/>
    <property type="match status" value="1"/>
</dbReference>
<feature type="non-terminal residue" evidence="2">
    <location>
        <position position="285"/>
    </location>
</feature>
<evidence type="ECO:0000256" key="1">
    <source>
        <dbReference type="ARBA" id="ARBA00009820"/>
    </source>
</evidence>
<accession>A0A382HEL0</accession>
<proteinExistence type="inferred from homology"/>
<dbReference type="Pfam" id="PF07676">
    <property type="entry name" value="PD40"/>
    <property type="match status" value="5"/>
</dbReference>
<reference evidence="2" key="1">
    <citation type="submission" date="2018-05" db="EMBL/GenBank/DDBJ databases">
        <authorList>
            <person name="Lanie J.A."/>
            <person name="Ng W.-L."/>
            <person name="Kazmierczak K.M."/>
            <person name="Andrzejewski T.M."/>
            <person name="Davidsen T.M."/>
            <person name="Wayne K.J."/>
            <person name="Tettelin H."/>
            <person name="Glass J.I."/>
            <person name="Rusch D."/>
            <person name="Podicherti R."/>
            <person name="Tsui H.-C.T."/>
            <person name="Winkler M.E."/>
        </authorList>
    </citation>
    <scope>NUCLEOTIDE SEQUENCE</scope>
</reference>
<protein>
    <recommendedName>
        <fullName evidence="3">Dipeptidylpeptidase IV N-terminal domain-containing protein</fullName>
    </recommendedName>
</protein>
<dbReference type="InterPro" id="IPR011042">
    <property type="entry name" value="6-blade_b-propeller_TolB-like"/>
</dbReference>
<comment type="similarity">
    <text evidence="1">Belongs to the TolB family.</text>
</comment>
<dbReference type="AlphaFoldDB" id="A0A382HEL0"/>
<name>A0A382HEL0_9ZZZZ</name>
<sequence length="285" mass="31498">MKEILAILLCFALTLIIVGCQSGGTKLYFTSDRDGNLEIYSTIVNSGEEINVTDKAEDEYDPVLSPDSKWVAFLVGEKNNSSIDVLSLDSGDSPERFTISKGTGKFSTPVWSPDSKRVAFTGEVSGKGSRIYITAVGESSPARLSDIEVTGVGDWSHDGDSVVFSSIDAERSGIHVRNPDGVNQRQMTCARDYDPVWSPDSKKLAFISERDGNAEIYAMDRDAMDDLCPDKKDSRLEAYQLTETDERESDVSWSPDGKRLIFVSERDGNKEIYVMEESGNKQTRL</sequence>
<organism evidence="2">
    <name type="scientific">marine metagenome</name>
    <dbReference type="NCBI Taxonomy" id="408172"/>
    <lineage>
        <taxon>unclassified sequences</taxon>
        <taxon>metagenomes</taxon>
        <taxon>ecological metagenomes</taxon>
    </lineage>
</organism>
<dbReference type="PROSITE" id="PS51257">
    <property type="entry name" value="PROKAR_LIPOPROTEIN"/>
    <property type="match status" value="1"/>
</dbReference>
<evidence type="ECO:0000313" key="2">
    <source>
        <dbReference type="EMBL" id="SVB85599.1"/>
    </source>
</evidence>